<dbReference type="Proteomes" id="UP000658720">
    <property type="component" value="Unassembled WGS sequence"/>
</dbReference>
<sequence length="80" mass="9023">MNKFESRQSEPKTNNNNGWIIHVYDKSRRLLFVLEPSHAWLFLLGCGVGLLLSVVWVNVAGHGPSPESPPVKESPLWQVD</sequence>
<evidence type="ECO:0000313" key="3">
    <source>
        <dbReference type="Proteomes" id="UP000658720"/>
    </source>
</evidence>
<reference evidence="2 3" key="1">
    <citation type="submission" date="2020-10" db="EMBL/GenBank/DDBJ databases">
        <authorList>
            <person name="Castelo-Branco R."/>
            <person name="Eusebio N."/>
            <person name="Adriana R."/>
            <person name="Vieira A."/>
            <person name="Brugerolle De Fraissinette N."/>
            <person name="Rezende De Castro R."/>
            <person name="Schneider M.P."/>
            <person name="Vasconcelos V."/>
            <person name="Leao P.N."/>
        </authorList>
    </citation>
    <scope>NUCLEOTIDE SEQUENCE [LARGE SCALE GENOMIC DNA]</scope>
    <source>
        <strain evidence="2 3">LEGE 00031</strain>
    </source>
</reference>
<evidence type="ECO:0000313" key="2">
    <source>
        <dbReference type="EMBL" id="MBE9254955.1"/>
    </source>
</evidence>
<comment type="caution">
    <text evidence="2">The sequence shown here is derived from an EMBL/GenBank/DDBJ whole genome shotgun (WGS) entry which is preliminary data.</text>
</comment>
<keyword evidence="1" id="KW-1133">Transmembrane helix</keyword>
<keyword evidence="3" id="KW-1185">Reference proteome</keyword>
<dbReference type="EMBL" id="JADEVV010000044">
    <property type="protein sequence ID" value="MBE9254955.1"/>
    <property type="molecule type" value="Genomic_DNA"/>
</dbReference>
<proteinExistence type="predicted"/>
<dbReference type="RefSeq" id="WP_194020438.1">
    <property type="nucleotide sequence ID" value="NZ_JADEVV010000044.1"/>
</dbReference>
<organism evidence="2 3">
    <name type="scientific">Synechocystis salina LEGE 00031</name>
    <dbReference type="NCBI Taxonomy" id="1828736"/>
    <lineage>
        <taxon>Bacteria</taxon>
        <taxon>Bacillati</taxon>
        <taxon>Cyanobacteriota</taxon>
        <taxon>Cyanophyceae</taxon>
        <taxon>Synechococcales</taxon>
        <taxon>Merismopediaceae</taxon>
        <taxon>Synechocystis</taxon>
    </lineage>
</organism>
<gene>
    <name evidence="2" type="ORF">IQ217_14120</name>
</gene>
<keyword evidence="1" id="KW-0472">Membrane</keyword>
<evidence type="ECO:0000256" key="1">
    <source>
        <dbReference type="SAM" id="Phobius"/>
    </source>
</evidence>
<keyword evidence="1" id="KW-0812">Transmembrane</keyword>
<protein>
    <submittedName>
        <fullName evidence="2">Uncharacterized protein</fullName>
    </submittedName>
</protein>
<name>A0ABR9VUC2_9SYNC</name>
<feature type="transmembrane region" description="Helical" evidence="1">
    <location>
        <begin position="39"/>
        <end position="59"/>
    </location>
</feature>
<accession>A0ABR9VUC2</accession>